<accession>A0A7G9S3G2</accession>
<dbReference type="EMBL" id="CP060716">
    <property type="protein sequence ID" value="QNN62387.1"/>
    <property type="molecule type" value="Genomic_DNA"/>
</dbReference>
<evidence type="ECO:0000259" key="1">
    <source>
        <dbReference type="Pfam" id="PF13556"/>
    </source>
</evidence>
<feature type="domain" description="PucR C-terminal helix-turn-helix" evidence="1">
    <location>
        <begin position="2"/>
        <end position="49"/>
    </location>
</feature>
<dbReference type="AlphaFoldDB" id="A0A7G9S3G2"/>
<dbReference type="KEGG" id="ldn:H9L06_08975"/>
<evidence type="ECO:0000313" key="2">
    <source>
        <dbReference type="EMBL" id="QNN62387.1"/>
    </source>
</evidence>
<dbReference type="Pfam" id="PF13556">
    <property type="entry name" value="HTH_30"/>
    <property type="match status" value="1"/>
</dbReference>
<dbReference type="RefSeq" id="WP_187554857.1">
    <property type="nucleotide sequence ID" value="NZ_CP060716.1"/>
</dbReference>
<reference evidence="2 3" key="1">
    <citation type="submission" date="2020-08" db="EMBL/GenBank/DDBJ databases">
        <title>Genome sequence of Leucobacter denitrificans KACC 14055T.</title>
        <authorList>
            <person name="Hyun D.-W."/>
            <person name="Bae J.-W."/>
        </authorList>
    </citation>
    <scope>NUCLEOTIDE SEQUENCE [LARGE SCALE GENOMIC DNA]</scope>
    <source>
        <strain evidence="2 3">KACC 14055</strain>
    </source>
</reference>
<dbReference type="Proteomes" id="UP000515934">
    <property type="component" value="Chromosome"/>
</dbReference>
<dbReference type="Gene3D" id="1.10.10.2840">
    <property type="entry name" value="PucR C-terminal helix-turn-helix domain"/>
    <property type="match status" value="1"/>
</dbReference>
<dbReference type="InterPro" id="IPR025736">
    <property type="entry name" value="PucR_C-HTH_dom"/>
</dbReference>
<gene>
    <name evidence="2" type="ORF">H9L06_08975</name>
</gene>
<name>A0A7G9S3G2_9MICO</name>
<evidence type="ECO:0000313" key="3">
    <source>
        <dbReference type="Proteomes" id="UP000515934"/>
    </source>
</evidence>
<proteinExistence type="predicted"/>
<protein>
    <submittedName>
        <fullName evidence="2">Helix-turn-helix domain-containing protein</fullName>
    </submittedName>
</protein>
<organism evidence="2 3">
    <name type="scientific">Leucobacter denitrificans</name>
    <dbReference type="NCBI Taxonomy" id="683042"/>
    <lineage>
        <taxon>Bacteria</taxon>
        <taxon>Bacillati</taxon>
        <taxon>Actinomycetota</taxon>
        <taxon>Actinomycetes</taxon>
        <taxon>Micrococcales</taxon>
        <taxon>Microbacteriaceae</taxon>
        <taxon>Leucobacter</taxon>
    </lineage>
</organism>
<dbReference type="InterPro" id="IPR042070">
    <property type="entry name" value="PucR_C-HTH_sf"/>
</dbReference>
<sequence length="52" mass="5772">MFLNTGSIAKTSSELFAHRNTVLNRLRRFGELTGIDLRVPAESARVVVAWLG</sequence>
<keyword evidence="3" id="KW-1185">Reference proteome</keyword>